<dbReference type="Pfam" id="PF00528">
    <property type="entry name" value="BPD_transp_1"/>
    <property type="match status" value="1"/>
</dbReference>
<gene>
    <name evidence="9" type="ORF">PACILC2_38190</name>
</gene>
<comment type="similarity">
    <text evidence="7">Belongs to the binding-protein-dependent transport system permease family.</text>
</comment>
<dbReference type="InterPro" id="IPR035906">
    <property type="entry name" value="MetI-like_sf"/>
</dbReference>
<dbReference type="PANTHER" id="PTHR43744">
    <property type="entry name" value="ABC TRANSPORTER PERMEASE PROTEIN MG189-RELATED-RELATED"/>
    <property type="match status" value="1"/>
</dbReference>
<evidence type="ECO:0000256" key="3">
    <source>
        <dbReference type="ARBA" id="ARBA00022475"/>
    </source>
</evidence>
<evidence type="ECO:0000256" key="2">
    <source>
        <dbReference type="ARBA" id="ARBA00022448"/>
    </source>
</evidence>
<name>A0ABQ4NBL0_9BACL</name>
<comment type="caution">
    <text evidence="9">The sequence shown here is derived from an EMBL/GenBank/DDBJ whole genome shotgun (WGS) entry which is preliminary data.</text>
</comment>
<dbReference type="SUPFAM" id="SSF161098">
    <property type="entry name" value="MetI-like"/>
    <property type="match status" value="1"/>
</dbReference>
<evidence type="ECO:0000256" key="1">
    <source>
        <dbReference type="ARBA" id="ARBA00004651"/>
    </source>
</evidence>
<feature type="domain" description="ABC transmembrane type-1" evidence="8">
    <location>
        <begin position="87"/>
        <end position="278"/>
    </location>
</feature>
<keyword evidence="2 7" id="KW-0813">Transport</keyword>
<feature type="transmembrane region" description="Helical" evidence="7">
    <location>
        <begin position="28"/>
        <end position="52"/>
    </location>
</feature>
<dbReference type="CDD" id="cd06261">
    <property type="entry name" value="TM_PBP2"/>
    <property type="match status" value="1"/>
</dbReference>
<proteinExistence type="inferred from homology"/>
<feature type="transmembrane region" description="Helical" evidence="7">
    <location>
        <begin position="122"/>
        <end position="144"/>
    </location>
</feature>
<keyword evidence="4 7" id="KW-0812">Transmembrane</keyword>
<dbReference type="InterPro" id="IPR000515">
    <property type="entry name" value="MetI-like"/>
</dbReference>
<feature type="transmembrane region" description="Helical" evidence="7">
    <location>
        <begin position="156"/>
        <end position="179"/>
    </location>
</feature>
<evidence type="ECO:0000259" key="8">
    <source>
        <dbReference type="PROSITE" id="PS50928"/>
    </source>
</evidence>
<protein>
    <submittedName>
        <fullName evidence="9">Sugar ABC transporter permease</fullName>
    </submittedName>
</protein>
<evidence type="ECO:0000256" key="7">
    <source>
        <dbReference type="RuleBase" id="RU363032"/>
    </source>
</evidence>
<keyword evidence="5 7" id="KW-1133">Transmembrane helix</keyword>
<evidence type="ECO:0000256" key="5">
    <source>
        <dbReference type="ARBA" id="ARBA00022989"/>
    </source>
</evidence>
<dbReference type="Proteomes" id="UP000680304">
    <property type="component" value="Unassembled WGS sequence"/>
</dbReference>
<sequence>MSQTSLAVKPGSSDRKSAFPWGGMRDGVVWTVLLIYGILTLYPLFWLGISAFKNTEDFFNRPFGLPQTWRFDNFARAWEASNMGTAFFNSVLVSALSLALTLFVSALASYVLARFSFRLKGWVMTFFVVGMLIPIHSTLVPLFIMMREMKLLNTYAALVLPYTAFALPTAIFVLAAYMLSFPKDVEEAAFIDGTGRWGVFFRMILPISMPAISTVSIISFLHFWNDFSFALVFISKSAMKTLPLSVAILADSSQTDFGLTMAAMVLAVVPTIAIYLMFQDRIMKGMTAGAVKG</sequence>
<dbReference type="Gene3D" id="1.10.3720.10">
    <property type="entry name" value="MetI-like"/>
    <property type="match status" value="1"/>
</dbReference>
<keyword evidence="3" id="KW-1003">Cell membrane</keyword>
<feature type="transmembrane region" description="Helical" evidence="7">
    <location>
        <begin position="228"/>
        <end position="250"/>
    </location>
</feature>
<dbReference type="PANTHER" id="PTHR43744:SF8">
    <property type="entry name" value="SN-GLYCEROL-3-PHOSPHATE TRANSPORT SYSTEM PERMEASE PROTEIN UGPE"/>
    <property type="match status" value="1"/>
</dbReference>
<feature type="transmembrane region" description="Helical" evidence="7">
    <location>
        <begin position="86"/>
        <end position="110"/>
    </location>
</feature>
<accession>A0ABQ4NBL0</accession>
<reference evidence="9 10" key="1">
    <citation type="submission" date="2021-04" db="EMBL/GenBank/DDBJ databases">
        <title>Draft genome sequence of Paenibacillus cisolokensis, LC2-13A.</title>
        <authorList>
            <person name="Uke A."/>
            <person name="Chhe C."/>
            <person name="Baramee S."/>
            <person name="Kosugi A."/>
        </authorList>
    </citation>
    <scope>NUCLEOTIDE SEQUENCE [LARGE SCALE GENOMIC DNA]</scope>
    <source>
        <strain evidence="9 10">LC2-13A</strain>
    </source>
</reference>
<keyword evidence="6 7" id="KW-0472">Membrane</keyword>
<keyword evidence="10" id="KW-1185">Reference proteome</keyword>
<comment type="subcellular location">
    <subcellularLocation>
        <location evidence="1 7">Cell membrane</location>
        <topology evidence="1 7">Multi-pass membrane protein</topology>
    </subcellularLocation>
</comment>
<dbReference type="EMBL" id="BOVJ01000125">
    <property type="protein sequence ID" value="GIQ65251.1"/>
    <property type="molecule type" value="Genomic_DNA"/>
</dbReference>
<evidence type="ECO:0000256" key="4">
    <source>
        <dbReference type="ARBA" id="ARBA00022692"/>
    </source>
</evidence>
<evidence type="ECO:0000313" key="10">
    <source>
        <dbReference type="Proteomes" id="UP000680304"/>
    </source>
</evidence>
<feature type="transmembrane region" description="Helical" evidence="7">
    <location>
        <begin position="199"/>
        <end position="221"/>
    </location>
</feature>
<evidence type="ECO:0000256" key="6">
    <source>
        <dbReference type="ARBA" id="ARBA00023136"/>
    </source>
</evidence>
<organism evidence="9 10">
    <name type="scientific">Paenibacillus cisolokensis</name>
    <dbReference type="NCBI Taxonomy" id="1658519"/>
    <lineage>
        <taxon>Bacteria</taxon>
        <taxon>Bacillati</taxon>
        <taxon>Bacillota</taxon>
        <taxon>Bacilli</taxon>
        <taxon>Bacillales</taxon>
        <taxon>Paenibacillaceae</taxon>
        <taxon>Paenibacillus</taxon>
    </lineage>
</organism>
<dbReference type="PROSITE" id="PS50928">
    <property type="entry name" value="ABC_TM1"/>
    <property type="match status" value="1"/>
</dbReference>
<evidence type="ECO:0000313" key="9">
    <source>
        <dbReference type="EMBL" id="GIQ65251.1"/>
    </source>
</evidence>
<feature type="transmembrane region" description="Helical" evidence="7">
    <location>
        <begin position="256"/>
        <end position="278"/>
    </location>
</feature>